<organism evidence="8 9">
    <name type="scientific">Williamsia sterculiae</name>
    <dbReference type="NCBI Taxonomy" id="1344003"/>
    <lineage>
        <taxon>Bacteria</taxon>
        <taxon>Bacillati</taxon>
        <taxon>Actinomycetota</taxon>
        <taxon>Actinomycetes</taxon>
        <taxon>Mycobacteriales</taxon>
        <taxon>Nocardiaceae</taxon>
        <taxon>Williamsia</taxon>
    </lineage>
</organism>
<evidence type="ECO:0000256" key="7">
    <source>
        <dbReference type="HAMAP-Rule" id="MF_00108"/>
    </source>
</evidence>
<dbReference type="GO" id="GO:0050518">
    <property type="term" value="F:2-C-methyl-D-erythritol 4-phosphate cytidylyltransferase activity"/>
    <property type="evidence" value="ECO:0007669"/>
    <property type="project" value="UniProtKB-UniRule"/>
</dbReference>
<dbReference type="PANTHER" id="PTHR32125:SF4">
    <property type="entry name" value="2-C-METHYL-D-ERYTHRITOL 4-PHOSPHATE CYTIDYLYLTRANSFERASE, CHLOROPLASTIC"/>
    <property type="match status" value="1"/>
</dbReference>
<reference evidence="8 9" key="1">
    <citation type="submission" date="2017-01" db="EMBL/GenBank/DDBJ databases">
        <authorList>
            <person name="Mah S.A."/>
            <person name="Swanson W.J."/>
            <person name="Moy G.W."/>
            <person name="Vacquier V.D."/>
        </authorList>
    </citation>
    <scope>NUCLEOTIDE SEQUENCE [LARGE SCALE GENOMIC DNA]</scope>
    <source>
        <strain evidence="8 9">CPCC 203464</strain>
    </source>
</reference>
<dbReference type="InterPro" id="IPR001228">
    <property type="entry name" value="IspD"/>
</dbReference>
<protein>
    <recommendedName>
        <fullName evidence="7">2-C-methyl-D-erythritol 4-phosphate cytidylyltransferase</fullName>
        <ecNumber evidence="7">2.7.7.60</ecNumber>
    </recommendedName>
    <alternativeName>
        <fullName evidence="7">4-diphosphocytidyl-2C-methyl-D-erythritol synthase</fullName>
    </alternativeName>
    <alternativeName>
        <fullName evidence="7">MEP cytidylyltransferase</fullName>
        <shortName evidence="7">MCT</shortName>
    </alternativeName>
</protein>
<dbReference type="SUPFAM" id="SSF53448">
    <property type="entry name" value="Nucleotide-diphospho-sugar transferases"/>
    <property type="match status" value="1"/>
</dbReference>
<dbReference type="HAMAP" id="MF_00108">
    <property type="entry name" value="IspD"/>
    <property type="match status" value="1"/>
</dbReference>
<feature type="site" description="Transition state stabilizer" evidence="7">
    <location>
        <position position="10"/>
    </location>
</feature>
<dbReference type="Proteomes" id="UP000186218">
    <property type="component" value="Unassembled WGS sequence"/>
</dbReference>
<keyword evidence="6 7" id="KW-0414">Isoprene biosynthesis</keyword>
<evidence type="ECO:0000256" key="2">
    <source>
        <dbReference type="ARBA" id="ARBA00004787"/>
    </source>
</evidence>
<comment type="similarity">
    <text evidence="3 7">Belongs to the IspD/TarI cytidylyltransferase family. IspD subfamily.</text>
</comment>
<dbReference type="InterPro" id="IPR018294">
    <property type="entry name" value="ISPD_synthase_CS"/>
</dbReference>
<proteinExistence type="inferred from homology"/>
<gene>
    <name evidence="7" type="primary">ispD</name>
    <name evidence="8" type="ORF">SAMN05445060_0356</name>
</gene>
<dbReference type="GO" id="GO:0019288">
    <property type="term" value="P:isopentenyl diphosphate biosynthetic process, methylerythritol 4-phosphate pathway"/>
    <property type="evidence" value="ECO:0007669"/>
    <property type="project" value="UniProtKB-UniRule"/>
</dbReference>
<feature type="site" description="Positions MEP for the nucleophilic attack" evidence="7">
    <location>
        <position position="143"/>
    </location>
</feature>
<dbReference type="EMBL" id="FTNT01000001">
    <property type="protein sequence ID" value="SIR66972.1"/>
    <property type="molecule type" value="Genomic_DNA"/>
</dbReference>
<evidence type="ECO:0000256" key="3">
    <source>
        <dbReference type="ARBA" id="ARBA00009789"/>
    </source>
</evidence>
<keyword evidence="9" id="KW-1185">Reference proteome</keyword>
<dbReference type="FunFam" id="3.90.550.10:FF:000003">
    <property type="entry name" value="2-C-methyl-D-erythritol 4-phosphate cytidylyltransferase"/>
    <property type="match status" value="1"/>
</dbReference>
<evidence type="ECO:0000256" key="5">
    <source>
        <dbReference type="ARBA" id="ARBA00022695"/>
    </source>
</evidence>
<evidence type="ECO:0000256" key="4">
    <source>
        <dbReference type="ARBA" id="ARBA00022679"/>
    </source>
</evidence>
<comment type="pathway">
    <text evidence="2 7">Isoprenoid biosynthesis; isopentenyl diphosphate biosynthesis via DXP pathway; isopentenyl diphosphate from 1-deoxy-D-xylulose 5-phosphate: step 2/6.</text>
</comment>
<evidence type="ECO:0000313" key="9">
    <source>
        <dbReference type="Proteomes" id="UP000186218"/>
    </source>
</evidence>
<dbReference type="InterPro" id="IPR029044">
    <property type="entry name" value="Nucleotide-diphossugar_trans"/>
</dbReference>
<evidence type="ECO:0000313" key="8">
    <source>
        <dbReference type="EMBL" id="SIR66972.1"/>
    </source>
</evidence>
<name>A0A1N7CTP4_9NOCA</name>
<dbReference type="AlphaFoldDB" id="A0A1N7CTP4"/>
<accession>A0A1N7CTP4</accession>
<dbReference type="PANTHER" id="PTHR32125">
    <property type="entry name" value="2-C-METHYL-D-ERYTHRITOL 4-PHOSPHATE CYTIDYLYLTRANSFERASE, CHLOROPLASTIC"/>
    <property type="match status" value="1"/>
</dbReference>
<dbReference type="EC" id="2.7.7.60" evidence="7"/>
<feature type="site" description="Transition state stabilizer" evidence="7">
    <location>
        <position position="17"/>
    </location>
</feature>
<dbReference type="InterPro" id="IPR050088">
    <property type="entry name" value="IspD/TarI_cytidylyltransf_bact"/>
</dbReference>
<dbReference type="CDD" id="cd02516">
    <property type="entry name" value="CDP-ME_synthetase"/>
    <property type="match status" value="1"/>
</dbReference>
<evidence type="ECO:0000256" key="6">
    <source>
        <dbReference type="ARBA" id="ARBA00023229"/>
    </source>
</evidence>
<sequence>MIPAAGSGTRLGAGTPKAFVELGGRTILERCVEGVGAAGLVDVVVVAVPEELVDHTAALLPDVRVVVGGAERSHSVRAALTEIGDADVVLVHDAARTLTPPAVFGRVVDAVRAGAPAVVPALPVADTLKRVDDGGRVISTVDRGPLRAVQTPQGFAVEALRAAYRGSTVATDDAGLAELAGYPVQVVAGDALAFKITTAFDLRLAELLLGAMTGTLPTNGG</sequence>
<dbReference type="InterPro" id="IPR034683">
    <property type="entry name" value="IspD/TarI"/>
</dbReference>
<dbReference type="STRING" id="1344003.SAMN05445060_0356"/>
<feature type="site" description="Positions MEP for the nucleophilic attack" evidence="7">
    <location>
        <position position="195"/>
    </location>
</feature>
<dbReference type="Pfam" id="PF01128">
    <property type="entry name" value="IspD"/>
    <property type="match status" value="1"/>
</dbReference>
<dbReference type="PROSITE" id="PS01295">
    <property type="entry name" value="ISPD"/>
    <property type="match status" value="1"/>
</dbReference>
<comment type="catalytic activity">
    <reaction evidence="1 7">
        <text>2-C-methyl-D-erythritol 4-phosphate + CTP + H(+) = 4-CDP-2-C-methyl-D-erythritol + diphosphate</text>
        <dbReference type="Rhea" id="RHEA:13429"/>
        <dbReference type="ChEBI" id="CHEBI:15378"/>
        <dbReference type="ChEBI" id="CHEBI:33019"/>
        <dbReference type="ChEBI" id="CHEBI:37563"/>
        <dbReference type="ChEBI" id="CHEBI:57823"/>
        <dbReference type="ChEBI" id="CHEBI:58262"/>
        <dbReference type="EC" id="2.7.7.60"/>
    </reaction>
</comment>
<keyword evidence="5 7" id="KW-0548">Nucleotidyltransferase</keyword>
<dbReference type="Gene3D" id="3.90.550.10">
    <property type="entry name" value="Spore Coat Polysaccharide Biosynthesis Protein SpsA, Chain A"/>
    <property type="match status" value="1"/>
</dbReference>
<comment type="function">
    <text evidence="7">Catalyzes the formation of 4-diphosphocytidyl-2-C-methyl-D-erythritol from CTP and 2-C-methyl-D-erythritol 4-phosphate (MEP).</text>
</comment>
<dbReference type="UniPathway" id="UPA00056">
    <property type="reaction ID" value="UER00093"/>
</dbReference>
<evidence type="ECO:0000256" key="1">
    <source>
        <dbReference type="ARBA" id="ARBA00001282"/>
    </source>
</evidence>
<keyword evidence="4 7" id="KW-0808">Transferase</keyword>
<dbReference type="NCBIfam" id="TIGR00453">
    <property type="entry name" value="ispD"/>
    <property type="match status" value="1"/>
</dbReference>